<protein>
    <submittedName>
        <fullName evidence="1">Uncharacterized protein</fullName>
    </submittedName>
</protein>
<evidence type="ECO:0000313" key="2">
    <source>
        <dbReference type="Proteomes" id="UP000652761"/>
    </source>
</evidence>
<dbReference type="EMBL" id="NMUH01000825">
    <property type="protein sequence ID" value="MQL85369.1"/>
    <property type="molecule type" value="Genomic_DNA"/>
</dbReference>
<gene>
    <name evidence="1" type="ORF">Taro_017878</name>
</gene>
<dbReference type="Proteomes" id="UP000652761">
    <property type="component" value="Unassembled WGS sequence"/>
</dbReference>
<comment type="caution">
    <text evidence="1">The sequence shown here is derived from an EMBL/GenBank/DDBJ whole genome shotgun (WGS) entry which is preliminary data.</text>
</comment>
<keyword evidence="2" id="KW-1185">Reference proteome</keyword>
<organism evidence="1 2">
    <name type="scientific">Colocasia esculenta</name>
    <name type="common">Wild taro</name>
    <name type="synonym">Arum esculentum</name>
    <dbReference type="NCBI Taxonomy" id="4460"/>
    <lineage>
        <taxon>Eukaryota</taxon>
        <taxon>Viridiplantae</taxon>
        <taxon>Streptophyta</taxon>
        <taxon>Embryophyta</taxon>
        <taxon>Tracheophyta</taxon>
        <taxon>Spermatophyta</taxon>
        <taxon>Magnoliopsida</taxon>
        <taxon>Liliopsida</taxon>
        <taxon>Araceae</taxon>
        <taxon>Aroideae</taxon>
        <taxon>Colocasieae</taxon>
        <taxon>Colocasia</taxon>
    </lineage>
</organism>
<sequence>YGGTSCGLATDLCQLSFDLGQTAELSVIDRLFCNYPGGLHQQQY</sequence>
<evidence type="ECO:0000313" key="1">
    <source>
        <dbReference type="EMBL" id="MQL85369.1"/>
    </source>
</evidence>
<accession>A0A843V0R7</accession>
<proteinExistence type="predicted"/>
<feature type="non-terminal residue" evidence="1">
    <location>
        <position position="44"/>
    </location>
</feature>
<name>A0A843V0R7_COLES</name>
<dbReference type="AlphaFoldDB" id="A0A843V0R7"/>
<reference evidence="1" key="1">
    <citation type="submission" date="2017-07" db="EMBL/GenBank/DDBJ databases">
        <title>Taro Niue Genome Assembly and Annotation.</title>
        <authorList>
            <person name="Atibalentja N."/>
            <person name="Keating K."/>
            <person name="Fields C.J."/>
        </authorList>
    </citation>
    <scope>NUCLEOTIDE SEQUENCE</scope>
    <source>
        <strain evidence="1">Niue_2</strain>
        <tissue evidence="1">Leaf</tissue>
    </source>
</reference>